<feature type="domain" description="Helicase ATP-binding" evidence="14">
    <location>
        <begin position="276"/>
        <end position="469"/>
    </location>
</feature>
<proteinExistence type="inferred from homology"/>
<evidence type="ECO:0000256" key="8">
    <source>
        <dbReference type="ARBA" id="ARBA00022806"/>
    </source>
</evidence>
<evidence type="ECO:0000313" key="17">
    <source>
        <dbReference type="Proteomes" id="UP000076078"/>
    </source>
</evidence>
<evidence type="ECO:0000256" key="11">
    <source>
        <dbReference type="ARBA" id="ARBA00037449"/>
    </source>
</evidence>
<dbReference type="Pfam" id="PF00270">
    <property type="entry name" value="DEAD"/>
    <property type="match status" value="1"/>
</dbReference>
<dbReference type="SUPFAM" id="SSF52540">
    <property type="entry name" value="P-loop containing nucleoside triphosphate hydrolases"/>
    <property type="match status" value="1"/>
</dbReference>
<evidence type="ECO:0000256" key="9">
    <source>
        <dbReference type="ARBA" id="ARBA00022840"/>
    </source>
</evidence>
<dbReference type="OrthoDB" id="18122at2759"/>
<reference evidence="16 17" key="1">
    <citation type="submission" date="2015-12" db="EMBL/GenBank/DDBJ databases">
        <title>Dictyostelia acquired genes for synthesis and detection of signals that induce cell-type specialization by lateral gene transfer from prokaryotes.</title>
        <authorList>
            <person name="Gloeckner G."/>
            <person name="Schaap P."/>
        </authorList>
    </citation>
    <scope>NUCLEOTIDE SEQUENCE [LARGE SCALE GENOMIC DNA]</scope>
    <source>
        <strain evidence="16 17">TK</strain>
    </source>
</reference>
<comment type="subcellular location">
    <subcellularLocation>
        <location evidence="1">Nucleus</location>
        <location evidence="1">Nucleolus</location>
    </subcellularLocation>
</comment>
<comment type="caution">
    <text evidence="16">The sequence shown here is derived from an EMBL/GenBank/DDBJ whole genome shotgun (WGS) entry which is preliminary data.</text>
</comment>
<evidence type="ECO:0000256" key="3">
    <source>
        <dbReference type="ARBA" id="ARBA00012552"/>
    </source>
</evidence>
<dbReference type="PROSITE" id="PS00039">
    <property type="entry name" value="DEAD_ATP_HELICASE"/>
    <property type="match status" value="1"/>
</dbReference>
<keyword evidence="5" id="KW-0698">rRNA processing</keyword>
<dbReference type="InterPro" id="IPR011545">
    <property type="entry name" value="DEAD/DEAH_box_helicase_dom"/>
</dbReference>
<keyword evidence="7 12" id="KW-0378">Hydrolase</keyword>
<feature type="compositionally biased region" description="Basic and acidic residues" evidence="13">
    <location>
        <begin position="157"/>
        <end position="173"/>
    </location>
</feature>
<evidence type="ECO:0000256" key="12">
    <source>
        <dbReference type="RuleBase" id="RU000492"/>
    </source>
</evidence>
<comment type="similarity">
    <text evidence="2">Belongs to the DEAD box helicase family. DDX5/DBP2 subfamily.</text>
</comment>
<evidence type="ECO:0000313" key="16">
    <source>
        <dbReference type="EMBL" id="KYQ93723.1"/>
    </source>
</evidence>
<accession>A0A151ZID1</accession>
<feature type="compositionally biased region" description="Polar residues" evidence="13">
    <location>
        <begin position="675"/>
        <end position="685"/>
    </location>
</feature>
<dbReference type="GO" id="GO:0005524">
    <property type="term" value="F:ATP binding"/>
    <property type="evidence" value="ECO:0007669"/>
    <property type="project" value="UniProtKB-KW"/>
</dbReference>
<feature type="compositionally biased region" description="Acidic residues" evidence="13">
    <location>
        <begin position="702"/>
        <end position="728"/>
    </location>
</feature>
<organism evidence="16 17">
    <name type="scientific">Tieghemostelium lacteum</name>
    <name type="common">Slime mold</name>
    <name type="synonym">Dictyostelium lacteum</name>
    <dbReference type="NCBI Taxonomy" id="361077"/>
    <lineage>
        <taxon>Eukaryota</taxon>
        <taxon>Amoebozoa</taxon>
        <taxon>Evosea</taxon>
        <taxon>Eumycetozoa</taxon>
        <taxon>Dictyostelia</taxon>
        <taxon>Dictyosteliales</taxon>
        <taxon>Raperosteliaceae</taxon>
        <taxon>Tieghemostelium</taxon>
    </lineage>
</organism>
<evidence type="ECO:0000259" key="15">
    <source>
        <dbReference type="PROSITE" id="PS51194"/>
    </source>
</evidence>
<dbReference type="InParanoid" id="A0A151ZID1"/>
<dbReference type="GO" id="GO:0003724">
    <property type="term" value="F:RNA helicase activity"/>
    <property type="evidence" value="ECO:0007669"/>
    <property type="project" value="UniProtKB-EC"/>
</dbReference>
<keyword evidence="10" id="KW-0539">Nucleus</keyword>
<evidence type="ECO:0000256" key="7">
    <source>
        <dbReference type="ARBA" id="ARBA00022801"/>
    </source>
</evidence>
<dbReference type="InterPro" id="IPR001650">
    <property type="entry name" value="Helicase_C-like"/>
</dbReference>
<dbReference type="STRING" id="361077.A0A151ZID1"/>
<keyword evidence="4" id="KW-0690">Ribosome biogenesis</keyword>
<dbReference type="AlphaFoldDB" id="A0A151ZID1"/>
<dbReference type="InterPro" id="IPR014001">
    <property type="entry name" value="Helicase_ATP-bd"/>
</dbReference>
<keyword evidence="17" id="KW-1185">Reference proteome</keyword>
<name>A0A151ZID1_TIELA</name>
<keyword evidence="6 12" id="KW-0547">Nucleotide-binding</keyword>
<dbReference type="InterPro" id="IPR000629">
    <property type="entry name" value="RNA-helicase_DEAD-box_CS"/>
</dbReference>
<dbReference type="SMART" id="SM00490">
    <property type="entry name" value="HELICc"/>
    <property type="match status" value="1"/>
</dbReference>
<dbReference type="PROSITE" id="PS51194">
    <property type="entry name" value="HELICASE_CTER"/>
    <property type="match status" value="1"/>
</dbReference>
<evidence type="ECO:0000256" key="6">
    <source>
        <dbReference type="ARBA" id="ARBA00022741"/>
    </source>
</evidence>
<feature type="region of interest" description="Disordered" evidence="13">
    <location>
        <begin position="1"/>
        <end position="26"/>
    </location>
</feature>
<dbReference type="CDD" id="cd00268">
    <property type="entry name" value="DEADc"/>
    <property type="match status" value="1"/>
</dbReference>
<comment type="function">
    <text evidence="11">ATP-dependent RNA helicase required for 60S ribosomal subunit synthesis. Involved in efficient pre-rRNA processing, predominantly at site A3, which is necessary for the normal formation of 25S and 5.8S rRNAs.</text>
</comment>
<evidence type="ECO:0000256" key="4">
    <source>
        <dbReference type="ARBA" id="ARBA00022517"/>
    </source>
</evidence>
<dbReference type="EMBL" id="LODT01000025">
    <property type="protein sequence ID" value="KYQ93723.1"/>
    <property type="molecule type" value="Genomic_DNA"/>
</dbReference>
<gene>
    <name evidence="16" type="ORF">DLAC_05112</name>
</gene>
<dbReference type="GO" id="GO:0003676">
    <property type="term" value="F:nucleic acid binding"/>
    <property type="evidence" value="ECO:0007669"/>
    <property type="project" value="InterPro"/>
</dbReference>
<evidence type="ECO:0000259" key="14">
    <source>
        <dbReference type="PROSITE" id="PS51192"/>
    </source>
</evidence>
<protein>
    <recommendedName>
        <fullName evidence="3">RNA helicase</fullName>
        <ecNumber evidence="3">3.6.4.13</ecNumber>
    </recommendedName>
</protein>
<dbReference type="PROSITE" id="PS51192">
    <property type="entry name" value="HELICASE_ATP_BIND_1"/>
    <property type="match status" value="1"/>
</dbReference>
<dbReference type="GO" id="GO:0016787">
    <property type="term" value="F:hydrolase activity"/>
    <property type="evidence" value="ECO:0007669"/>
    <property type="project" value="UniProtKB-KW"/>
</dbReference>
<dbReference type="SMART" id="SM00487">
    <property type="entry name" value="DEXDc"/>
    <property type="match status" value="1"/>
</dbReference>
<dbReference type="CDD" id="cd18787">
    <property type="entry name" value="SF2_C_DEAD"/>
    <property type="match status" value="1"/>
</dbReference>
<dbReference type="InterPro" id="IPR044742">
    <property type="entry name" value="DEAD/DEAH_RhlB"/>
</dbReference>
<keyword evidence="8 12" id="KW-0347">Helicase</keyword>
<feature type="region of interest" description="Disordered" evidence="13">
    <location>
        <begin position="139"/>
        <end position="173"/>
    </location>
</feature>
<evidence type="ECO:0000256" key="5">
    <source>
        <dbReference type="ARBA" id="ARBA00022552"/>
    </source>
</evidence>
<dbReference type="OMA" id="GQEHNEI"/>
<evidence type="ECO:0000256" key="1">
    <source>
        <dbReference type="ARBA" id="ARBA00004604"/>
    </source>
</evidence>
<dbReference type="PANTHER" id="PTHR47958">
    <property type="entry name" value="ATP-DEPENDENT RNA HELICASE DBP3"/>
    <property type="match status" value="1"/>
</dbReference>
<feature type="compositionally biased region" description="Acidic residues" evidence="13">
    <location>
        <begin position="686"/>
        <end position="695"/>
    </location>
</feature>
<dbReference type="InterPro" id="IPR027417">
    <property type="entry name" value="P-loop_NTPase"/>
</dbReference>
<dbReference type="EC" id="3.6.4.13" evidence="3"/>
<evidence type="ECO:0000256" key="10">
    <source>
        <dbReference type="ARBA" id="ARBA00023242"/>
    </source>
</evidence>
<keyword evidence="9 12" id="KW-0067">ATP-binding</keyword>
<dbReference type="Proteomes" id="UP000076078">
    <property type="component" value="Unassembled WGS sequence"/>
</dbReference>
<evidence type="ECO:0000256" key="2">
    <source>
        <dbReference type="ARBA" id="ARBA00009334"/>
    </source>
</evidence>
<evidence type="ECO:0000256" key="13">
    <source>
        <dbReference type="SAM" id="MobiDB-lite"/>
    </source>
</evidence>
<feature type="region of interest" description="Disordered" evidence="13">
    <location>
        <begin position="668"/>
        <end position="728"/>
    </location>
</feature>
<dbReference type="Pfam" id="PF00271">
    <property type="entry name" value="Helicase_C"/>
    <property type="match status" value="1"/>
</dbReference>
<feature type="domain" description="Helicase C-terminal" evidence="15">
    <location>
        <begin position="489"/>
        <end position="666"/>
    </location>
</feature>
<sequence>MSSKKKVIGKSGKGNNKKKTIVARTPVDPLKELQNAKKERKVVIKKRKVQINENRLEDVDDITLEEYKQSEINTLKRVRDHVFEGGDEFDNFDILGENGDFEEEPVFEFTQSDIASTEILNDEQIYQLRKKHKSSNIIPKDDFIDNTQVNEEDEEDEKSKQEQQNKTKMSKKEKERLAIEKKLLEARKIQFALLQPFKKSFWKDSLQKLTEDDHRNMRIKLKAKVELCVGSNRKVPRPVLDFEDDDLPESMRDYLQFIQNKNPDITTPTPVQSQAWSCIMTGSDVLTIAQTGSGKTLGYLLPSIPHILAQQKYRQTQLLKKKKSTSQISKQGPVVLIIVPTRELAKQVESSCKPLRSKFNIHSLAVYGGVDAQEQKEILGQEHNEIVIATPGRLVDLINNSKEVIGLLGSVTMLIFDEADRMLQLGFGDQLHKISQQIRPDRQTLMFSATFPQPMQEAAKKWLNQSDHMKIRVKSSTVNQESTAIVSKNVKQVIKVIKDSERFKHLSSFLKSIMEKEAAMRNKSLILIFVNQIKFVKPLLNQIEKLLHSEKKIKIRAGSIHGDMKQFERDQMVNEFKSGKISILVATDILGRGIHINNLRFVVNYDFPTSLEQYIHRVGRTGRQGNKGHSLTYFSDSISNKAMSKGLIKILQECNQQVSKELQELSDSYHGESMETPNLFESSGTLEDDDQDEELNDIKEEKEDDEDYLQGEETSDEEEYLQNENDSD</sequence>
<dbReference type="Gene3D" id="3.40.50.300">
    <property type="entry name" value="P-loop containing nucleotide triphosphate hydrolases"/>
    <property type="match status" value="2"/>
</dbReference>